<dbReference type="PANTHER" id="PTHR22966:SF61">
    <property type="entry name" value="2-AMINOETHANETHIOL DIOXYGENASE"/>
    <property type="match status" value="1"/>
</dbReference>
<dbReference type="AlphaFoldDB" id="Q582J6"/>
<evidence type="ECO:0000256" key="2">
    <source>
        <dbReference type="ARBA" id="ARBA00023002"/>
    </source>
</evidence>
<dbReference type="Pfam" id="PF07847">
    <property type="entry name" value="PCO_ADO"/>
    <property type="match status" value="1"/>
</dbReference>
<evidence type="ECO:0000256" key="1">
    <source>
        <dbReference type="ARBA" id="ARBA00022723"/>
    </source>
</evidence>
<organism evidence="4 6">
    <name type="scientific">Trypanosoma brucei brucei (strain 927/4 GUTat10.1)</name>
    <dbReference type="NCBI Taxonomy" id="185431"/>
    <lineage>
        <taxon>Eukaryota</taxon>
        <taxon>Discoba</taxon>
        <taxon>Euglenozoa</taxon>
        <taxon>Kinetoplastea</taxon>
        <taxon>Metakinetoplastina</taxon>
        <taxon>Trypanosomatida</taxon>
        <taxon>Trypanosomatidae</taxon>
        <taxon>Trypanosoma</taxon>
    </lineage>
</organism>
<dbReference type="GO" id="GO:0005739">
    <property type="term" value="C:mitochondrion"/>
    <property type="evidence" value="ECO:0006056"/>
    <property type="project" value="Others"/>
</dbReference>
<dbReference type="GO" id="GO:0016702">
    <property type="term" value="F:oxidoreductase activity, acting on single donors with incorporation of molecular oxygen, incorporation of two atoms of oxygen"/>
    <property type="evidence" value="ECO:0007669"/>
    <property type="project" value="InterPro"/>
</dbReference>
<reference evidence="5" key="5">
    <citation type="submission" date="2005-04" db="EMBL/GenBank/DDBJ databases">
        <title>Sequencing, closure, and annotation of Trypanosoma brucei chromosomes 2 through 8.</title>
        <authorList>
            <person name="Ghedin E."/>
            <person name="Blandin G."/>
            <person name="Bartholomeu D."/>
            <person name="Caler E."/>
            <person name="Haas B."/>
            <person name="Hannick L."/>
            <person name="Shallom J."/>
            <person name="Hou L."/>
            <person name="Djikeng A."/>
            <person name="Feldblyum T."/>
            <person name="Hostetler J."/>
            <person name="Johnson J."/>
            <person name="Jones K."/>
            <person name="Koo H.L."/>
            <person name="Larkin C."/>
            <person name="Pai G."/>
            <person name="Peterson J."/>
            <person name="Khalak H.G."/>
            <person name="Salzberg S."/>
            <person name="Simpson A.J."/>
            <person name="Tallon L."/>
            <person name="Van Aken S."/>
            <person name="Wanless D."/>
            <person name="White O."/>
            <person name="Wortman J."/>
            <person name="Fraser C.M."/>
            <person name="El-Sayed N.M.A."/>
        </authorList>
    </citation>
    <scope>NUCLEOTIDE SEQUENCE</scope>
    <source>
        <strain evidence="5">927/4 GUTat10.1</strain>
    </source>
</reference>
<accession>Q582J6</accession>
<dbReference type="PaxDb" id="5691-AAZ12645"/>
<dbReference type="EMBL" id="CP000070">
    <property type="protein sequence ID" value="AAZ12645.1"/>
    <property type="molecule type" value="Genomic_DNA"/>
</dbReference>
<dbReference type="Proteomes" id="UP000008524">
    <property type="component" value="Chromosome 7"/>
</dbReference>
<proteinExistence type="predicted"/>
<accession>D6XJB2</accession>
<dbReference type="InParanoid" id="Q582J6"/>
<sequence length="256" mass="27653">MLALRAALEANSGQLCGDSIVRALCQLTVRDLGQYISAVPPFPQEGGSSTAPSSVVTAFSLHDLLHFPGPTIWNSSSLGKRRVGCATLYETDSVHVSWFLMSPGSMLPLHDHCLMVVWQRMLFGSIRVTSMDWREKPLSAEDAIRKQREGGEAAIVSSSVVTAQREPCDPSSVTSFGPTEGGVLHEIVNESDGPALFLDVIAPPYHSPPDFFDCGYYKASFSHSEVAGGVAHLTPCAYDCPPMVEFFPLESLRHGA</sequence>
<evidence type="ECO:0000313" key="4">
    <source>
        <dbReference type="EMBL" id="AAX78835.1"/>
    </source>
</evidence>
<dbReference type="OrthoDB" id="271433at2759"/>
<reference evidence="4" key="1">
    <citation type="submission" date="2001-05" db="EMBL/GenBank/DDBJ databases">
        <authorList>
            <person name="El-Sayed N.M."/>
            <person name="Khalak H."/>
            <person name="Adams M.D."/>
        </authorList>
    </citation>
    <scope>NUCLEOTIDE SEQUENCE</scope>
    <source>
        <strain evidence="4">GUTat10.1</strain>
    </source>
</reference>
<dbReference type="GO" id="GO:0046872">
    <property type="term" value="F:metal ion binding"/>
    <property type="evidence" value="ECO:0007669"/>
    <property type="project" value="UniProtKB-KW"/>
</dbReference>
<dbReference type="CDD" id="cd20289">
    <property type="entry name" value="cupin_ADO"/>
    <property type="match status" value="1"/>
</dbReference>
<reference evidence="4" key="4">
    <citation type="submission" date="2005-04" db="EMBL/GenBank/DDBJ databases">
        <title>.</title>
        <authorList>
            <person name="Ghedin E."/>
            <person name="Blandin G."/>
            <person name="Bartholomeu D."/>
            <person name="Caler E."/>
            <person name="Haas B."/>
            <person name="Hannick L."/>
            <person name="Shallom J."/>
            <person name="Hou L."/>
            <person name="Djikeng A."/>
            <person name="Feldblyum T."/>
            <person name="Hostetler J."/>
            <person name="Johnson J."/>
            <person name="Jones K."/>
            <person name="Koo H.L."/>
            <person name="Larkin C."/>
            <person name="Pai G."/>
            <person name="Peterson J."/>
            <person name="Khalak H.G."/>
            <person name="Salzberg S."/>
            <person name="Simpson A.J."/>
            <person name="Tallon L."/>
            <person name="Van Aken S."/>
            <person name="Wanless D."/>
            <person name="White O."/>
            <person name="Wortman J."/>
            <person name="Fraser C.M."/>
            <person name="El-Sayed N.M.A."/>
        </authorList>
    </citation>
    <scope>NUCLEOTIDE SEQUENCE</scope>
    <source>
        <strain evidence="4">GUTat10.1</strain>
    </source>
</reference>
<dbReference type="InterPro" id="IPR011051">
    <property type="entry name" value="RmlC_Cupin_sf"/>
</dbReference>
<dbReference type="eggNOG" id="KOG4281">
    <property type="taxonomic scope" value="Eukaryota"/>
</dbReference>
<reference evidence="5" key="2">
    <citation type="journal article" date="2005" name="Science">
        <title>Comparative genomics of trypanosomatid parasitic protozoa.</title>
        <authorList>
            <person name="El-Sayed N.M."/>
            <person name="Myler P.J."/>
            <person name="Blandin G."/>
            <person name="Berriman M."/>
            <person name="Crabtree J."/>
            <person name="Aggarwal G."/>
            <person name="Caler E."/>
            <person name="Renauld H."/>
            <person name="Worthey E.A."/>
            <person name="Hertz-Fowler C."/>
            <person name="Ghedin E."/>
            <person name="Peacock C."/>
            <person name="Bartholomeu D.C."/>
            <person name="Haas B.J."/>
            <person name="Tran A.N."/>
            <person name="Wortman J.R."/>
            <person name="Alsmark U.C."/>
            <person name="Angiuoli S."/>
            <person name="Anupama A."/>
            <person name="Badger J."/>
            <person name="Bringaud F."/>
            <person name="Cadag E."/>
            <person name="Carlton J.M."/>
            <person name="Cerqueira G.C."/>
            <person name="Creasy T."/>
            <person name="Delcher A.L."/>
            <person name="Djikeng A."/>
            <person name="Embley T.M."/>
            <person name="Hauser C."/>
            <person name="Ivens A.C."/>
            <person name="Kummerfeld S.K."/>
            <person name="Pereira-Leal J.B."/>
            <person name="Nilsson D."/>
            <person name="Peterson J."/>
            <person name="Salzberg S.L."/>
            <person name="Shallom J."/>
            <person name="Silva J.C."/>
            <person name="Sundaram J."/>
            <person name="Westenberger S."/>
            <person name="White O."/>
            <person name="Melville S.E."/>
            <person name="Donelson J.E."/>
            <person name="Andersson B."/>
            <person name="Stuart K.D."/>
            <person name="Hall N."/>
        </authorList>
    </citation>
    <scope>NUCLEOTIDE SEQUENCE</scope>
    <source>
        <strain evidence="5">927/4 GUTat10.1</strain>
    </source>
</reference>
<gene>
    <name evidence="5" type="primary">Tb07.10C21.140</name>
    <name evidence="4" type="ORF">Tb927.7.5810</name>
</gene>
<evidence type="ECO:0008006" key="7">
    <source>
        <dbReference type="Google" id="ProtNLM"/>
    </source>
</evidence>
<evidence type="ECO:0000313" key="5">
    <source>
        <dbReference type="EMBL" id="AAZ12645.1"/>
    </source>
</evidence>
<keyword evidence="1" id="KW-0479">Metal-binding</keyword>
<dbReference type="KEGG" id="tbr:Tb927.7.5810"/>
<keyword evidence="2" id="KW-0560">Oxidoreductase</keyword>
<name>Q582J6_TRYB2</name>
<keyword evidence="3" id="KW-0408">Iron</keyword>
<dbReference type="PANTHER" id="PTHR22966">
    <property type="entry name" value="2-AMINOETHANETHIOL DIOXYGENASE"/>
    <property type="match status" value="1"/>
</dbReference>
<dbReference type="SUPFAM" id="SSF51182">
    <property type="entry name" value="RmlC-like cupins"/>
    <property type="match status" value="1"/>
</dbReference>
<dbReference type="GeneID" id="3658791"/>
<protein>
    <recommendedName>
        <fullName evidence="7">Cysteine dioxygenase</fullName>
    </recommendedName>
</protein>
<keyword evidence="6" id="KW-1185">Reference proteome</keyword>
<dbReference type="InterPro" id="IPR014710">
    <property type="entry name" value="RmlC-like_jellyroll"/>
</dbReference>
<dbReference type="RefSeq" id="XP_846204.1">
    <property type="nucleotide sequence ID" value="XM_841111.1"/>
</dbReference>
<dbReference type="EMBL" id="AC091553">
    <property type="protein sequence ID" value="AAX78835.1"/>
    <property type="molecule type" value="Genomic_DNA"/>
</dbReference>
<dbReference type="Gene3D" id="2.60.120.10">
    <property type="entry name" value="Jelly Rolls"/>
    <property type="match status" value="1"/>
</dbReference>
<dbReference type="InterPro" id="IPR012864">
    <property type="entry name" value="PCO/ADO"/>
</dbReference>
<reference evidence="5 6" key="3">
    <citation type="journal article" date="2005" name="Science">
        <title>The genome of the African trypanosome Trypanosoma brucei.</title>
        <authorList>
            <person name="Berriman M."/>
            <person name="Ghedin E."/>
            <person name="Hertz-Fowler C."/>
            <person name="Blandin G."/>
            <person name="Renauld H."/>
            <person name="Bartholomeu D.C."/>
            <person name="Lennard N.J."/>
            <person name="Caler E."/>
            <person name="Hamlin N.E."/>
            <person name="Haas B."/>
            <person name="Bohme U."/>
            <person name="Hannick L."/>
            <person name="Aslett M.A."/>
            <person name="Shallom J."/>
            <person name="Marcello L."/>
            <person name="Hou L."/>
            <person name="Wickstead B."/>
            <person name="Alsmark U.C."/>
            <person name="Arrowsmith C."/>
            <person name="Atkin R.J."/>
            <person name="Barron A.J."/>
            <person name="Bringaud F."/>
            <person name="Brooks K."/>
            <person name="Carrington M."/>
            <person name="Cherevach I."/>
            <person name="Chillingworth T.J."/>
            <person name="Churcher C."/>
            <person name="Clark L.N."/>
            <person name="Corton C.H."/>
            <person name="Cronin A."/>
            <person name="Davies R.M."/>
            <person name="Doggett J."/>
            <person name="Djikeng A."/>
            <person name="Feldblyum T."/>
            <person name="Field M.C."/>
            <person name="Fraser A."/>
            <person name="Goodhead I."/>
            <person name="Hance Z."/>
            <person name="Harper D."/>
            <person name="Harris B.R."/>
            <person name="Hauser H."/>
            <person name="Hostetler J."/>
            <person name="Ivens A."/>
            <person name="Jagels K."/>
            <person name="Johnson D."/>
            <person name="Johnson J."/>
            <person name="Jones K."/>
            <person name="Kerhornou A.X."/>
            <person name="Koo H."/>
            <person name="Larke N."/>
            <person name="Landfear S."/>
            <person name="Larkin C."/>
            <person name="Leech V."/>
            <person name="Line A."/>
            <person name="Lord A."/>
            <person name="Macleod A."/>
            <person name="Mooney P.J."/>
            <person name="Moule S."/>
            <person name="Martin D.M."/>
            <person name="Morgan G.W."/>
            <person name="Mungall K."/>
            <person name="Norbertczak H."/>
            <person name="Ormond D."/>
            <person name="Pai G."/>
            <person name="Peacock C.S."/>
            <person name="Peterson J."/>
            <person name="Quail M.A."/>
            <person name="Rabbinowitsch E."/>
            <person name="Rajandream M.A."/>
            <person name="Reitter C."/>
            <person name="Salzberg S.L."/>
            <person name="Sanders M."/>
            <person name="Schobel S."/>
            <person name="Sharp S."/>
            <person name="Simmonds M."/>
            <person name="Simpson A.J."/>
            <person name="Tallon L."/>
            <person name="Turner C.M."/>
            <person name="Tait A."/>
            <person name="Tivey A.R."/>
            <person name="Van Aken S."/>
            <person name="Walker D."/>
            <person name="Wanless D."/>
            <person name="Wang S."/>
            <person name="White B."/>
            <person name="White O."/>
            <person name="Whitehead S."/>
            <person name="Woodward J."/>
            <person name="Wortman J."/>
            <person name="Adams M.D."/>
            <person name="Embley T.M."/>
            <person name="Gull K."/>
            <person name="Ullu E."/>
            <person name="Barry J.D."/>
            <person name="Fairlamb A.H."/>
            <person name="Opperdoes F."/>
            <person name="Barrell B.G."/>
            <person name="Donelson J.E."/>
            <person name="Hall N."/>
            <person name="Fraser C.M."/>
            <person name="Melville S.E."/>
            <person name="El-Sayed N.M."/>
        </authorList>
    </citation>
    <scope>NUCLEOTIDE SEQUENCE [LARGE SCALE GENOMIC DNA]</scope>
    <source>
        <strain evidence="5 6">927/4 GUTat10.1</strain>
    </source>
</reference>
<evidence type="ECO:0000256" key="3">
    <source>
        <dbReference type="ARBA" id="ARBA00023004"/>
    </source>
</evidence>
<evidence type="ECO:0000313" key="6">
    <source>
        <dbReference type="Proteomes" id="UP000008524"/>
    </source>
</evidence>
<dbReference type="VEuPathDB" id="TriTrypDB:Tb927.7.5810"/>